<accession>A0A841H079</accession>
<organism evidence="1 2">
    <name type="scientific">Longimicrobium terrae</name>
    <dbReference type="NCBI Taxonomy" id="1639882"/>
    <lineage>
        <taxon>Bacteria</taxon>
        <taxon>Pseudomonadati</taxon>
        <taxon>Gemmatimonadota</taxon>
        <taxon>Longimicrobiia</taxon>
        <taxon>Longimicrobiales</taxon>
        <taxon>Longimicrobiaceae</taxon>
        <taxon>Longimicrobium</taxon>
    </lineage>
</organism>
<sequence>MADPQLTGHEHLENAREIIWDAVQMLEEAQRVLFRAGDSYVADVWGDGVRSVLDITETMAEIAGEITAVHIELGKLAKRDRAR</sequence>
<dbReference type="RefSeq" id="WP_170036852.1">
    <property type="nucleotide sequence ID" value="NZ_JABDTL010000002.1"/>
</dbReference>
<protein>
    <submittedName>
        <fullName evidence="1">Uncharacterized protein</fullName>
    </submittedName>
</protein>
<evidence type="ECO:0000313" key="1">
    <source>
        <dbReference type="EMBL" id="MBB6071339.1"/>
    </source>
</evidence>
<proteinExistence type="predicted"/>
<gene>
    <name evidence="1" type="ORF">HNQ61_002963</name>
</gene>
<keyword evidence="2" id="KW-1185">Reference proteome</keyword>
<dbReference type="AlphaFoldDB" id="A0A841H079"/>
<reference evidence="1 2" key="1">
    <citation type="submission" date="2020-08" db="EMBL/GenBank/DDBJ databases">
        <title>Genomic Encyclopedia of Type Strains, Phase IV (KMG-IV): sequencing the most valuable type-strain genomes for metagenomic binning, comparative biology and taxonomic classification.</title>
        <authorList>
            <person name="Goeker M."/>
        </authorList>
    </citation>
    <scope>NUCLEOTIDE SEQUENCE [LARGE SCALE GENOMIC DNA]</scope>
    <source>
        <strain evidence="1 2">DSM 29007</strain>
    </source>
</reference>
<dbReference type="EMBL" id="JACHIA010000008">
    <property type="protein sequence ID" value="MBB6071339.1"/>
    <property type="molecule type" value="Genomic_DNA"/>
</dbReference>
<dbReference type="Proteomes" id="UP000582837">
    <property type="component" value="Unassembled WGS sequence"/>
</dbReference>
<evidence type="ECO:0000313" key="2">
    <source>
        <dbReference type="Proteomes" id="UP000582837"/>
    </source>
</evidence>
<name>A0A841H079_9BACT</name>
<comment type="caution">
    <text evidence="1">The sequence shown here is derived from an EMBL/GenBank/DDBJ whole genome shotgun (WGS) entry which is preliminary data.</text>
</comment>